<dbReference type="Pfam" id="PF19384">
    <property type="entry name" value="DUF5959"/>
    <property type="match status" value="1"/>
</dbReference>
<accession>A0ABP8P9M0</accession>
<protein>
    <submittedName>
        <fullName evidence="1">Uncharacterized protein</fullName>
    </submittedName>
</protein>
<sequence>MDSLAAGHSICWMTDLRNPEINIEFNTQFSVPLITVEDVCGSHTAMAVPVNLPDGWVDEQRGYLERVRQL</sequence>
<keyword evidence="2" id="KW-1185">Reference proteome</keyword>
<evidence type="ECO:0000313" key="2">
    <source>
        <dbReference type="Proteomes" id="UP001500503"/>
    </source>
</evidence>
<dbReference type="Proteomes" id="UP001500503">
    <property type="component" value="Unassembled WGS sequence"/>
</dbReference>
<comment type="caution">
    <text evidence="1">The sequence shown here is derived from an EMBL/GenBank/DDBJ whole genome shotgun (WGS) entry which is preliminary data.</text>
</comment>
<proteinExistence type="predicted"/>
<name>A0ABP8P9M0_9ACTN</name>
<evidence type="ECO:0000313" key="1">
    <source>
        <dbReference type="EMBL" id="GAA4483603.1"/>
    </source>
</evidence>
<dbReference type="InterPro" id="IPR046003">
    <property type="entry name" value="DUF5959"/>
</dbReference>
<reference evidence="2" key="1">
    <citation type="journal article" date="2019" name="Int. J. Syst. Evol. Microbiol.">
        <title>The Global Catalogue of Microorganisms (GCM) 10K type strain sequencing project: providing services to taxonomists for standard genome sequencing and annotation.</title>
        <authorList>
            <consortium name="The Broad Institute Genomics Platform"/>
            <consortium name="The Broad Institute Genome Sequencing Center for Infectious Disease"/>
            <person name="Wu L."/>
            <person name="Ma J."/>
        </authorList>
    </citation>
    <scope>NUCLEOTIDE SEQUENCE [LARGE SCALE GENOMIC DNA]</scope>
    <source>
        <strain evidence="2">JCM 17933</strain>
    </source>
</reference>
<gene>
    <name evidence="1" type="ORF">GCM10023191_005400</name>
</gene>
<dbReference type="EMBL" id="BAABHF010000009">
    <property type="protein sequence ID" value="GAA4483603.1"/>
    <property type="molecule type" value="Genomic_DNA"/>
</dbReference>
<organism evidence="1 2">
    <name type="scientific">Actinoallomurus oryzae</name>
    <dbReference type="NCBI Taxonomy" id="502180"/>
    <lineage>
        <taxon>Bacteria</taxon>
        <taxon>Bacillati</taxon>
        <taxon>Actinomycetota</taxon>
        <taxon>Actinomycetes</taxon>
        <taxon>Streptosporangiales</taxon>
        <taxon>Thermomonosporaceae</taxon>
        <taxon>Actinoallomurus</taxon>
    </lineage>
</organism>